<feature type="transmembrane region" description="Helical" evidence="1">
    <location>
        <begin position="853"/>
        <end position="876"/>
    </location>
</feature>
<keyword evidence="1" id="KW-0472">Membrane</keyword>
<comment type="caution">
    <text evidence="2">The sequence shown here is derived from an EMBL/GenBank/DDBJ whole genome shotgun (WGS) entry which is preliminary data.</text>
</comment>
<keyword evidence="1" id="KW-0812">Transmembrane</keyword>
<feature type="transmembrane region" description="Helical" evidence="1">
    <location>
        <begin position="435"/>
        <end position="460"/>
    </location>
</feature>
<organism evidence="2 3">
    <name type="scientific">Phycicoccus duodecadis</name>
    <dbReference type="NCBI Taxonomy" id="173053"/>
    <lineage>
        <taxon>Bacteria</taxon>
        <taxon>Bacillati</taxon>
        <taxon>Actinomycetota</taxon>
        <taxon>Actinomycetes</taxon>
        <taxon>Micrococcales</taxon>
        <taxon>Intrasporangiaceae</taxon>
        <taxon>Phycicoccus</taxon>
    </lineage>
</organism>
<feature type="transmembrane region" description="Helical" evidence="1">
    <location>
        <begin position="511"/>
        <end position="532"/>
    </location>
</feature>
<gene>
    <name evidence="2" type="ORF">ATL31_2859</name>
</gene>
<feature type="transmembrane region" description="Helical" evidence="1">
    <location>
        <begin position="896"/>
        <end position="919"/>
    </location>
</feature>
<dbReference type="AlphaFoldDB" id="A0A2N3YME2"/>
<keyword evidence="3" id="KW-1185">Reference proteome</keyword>
<dbReference type="RefSeq" id="WP_101396384.1">
    <property type="nucleotide sequence ID" value="NZ_PJNE01000001.1"/>
</dbReference>
<proteinExistence type="predicted"/>
<name>A0A2N3YME2_9MICO</name>
<accession>A0A2N3YME2</accession>
<evidence type="ECO:0000313" key="2">
    <source>
        <dbReference type="EMBL" id="PKW28006.1"/>
    </source>
</evidence>
<feature type="transmembrane region" description="Helical" evidence="1">
    <location>
        <begin position="799"/>
        <end position="821"/>
    </location>
</feature>
<feature type="transmembrane region" description="Helical" evidence="1">
    <location>
        <begin position="357"/>
        <end position="381"/>
    </location>
</feature>
<evidence type="ECO:0000256" key="1">
    <source>
        <dbReference type="SAM" id="Phobius"/>
    </source>
</evidence>
<dbReference type="EMBL" id="PJNE01000001">
    <property type="protein sequence ID" value="PKW28006.1"/>
    <property type="molecule type" value="Genomic_DNA"/>
</dbReference>
<feature type="transmembrane region" description="Helical" evidence="1">
    <location>
        <begin position="565"/>
        <end position="585"/>
    </location>
</feature>
<feature type="transmembrane region" description="Helical" evidence="1">
    <location>
        <begin position="480"/>
        <end position="499"/>
    </location>
</feature>
<reference evidence="2 3" key="1">
    <citation type="submission" date="2017-12" db="EMBL/GenBank/DDBJ databases">
        <title>Sequencing the genomes of 1000 Actinobacteria strains.</title>
        <authorList>
            <person name="Klenk H.-P."/>
        </authorList>
    </citation>
    <scope>NUCLEOTIDE SEQUENCE [LARGE SCALE GENOMIC DNA]</scope>
    <source>
        <strain evidence="2 3">DSM 12806</strain>
    </source>
</reference>
<dbReference type="Proteomes" id="UP000233781">
    <property type="component" value="Unassembled WGS sequence"/>
</dbReference>
<sequence length="934" mass="94410">MTGRHASTRPRPFLLLRRGVASGRGTAVLLAVVAALTCGFVVAVPQLAAGAGDRALGDVVRAAPPGARDLGLRLVPPATQGVALPSTDPGVEAVPPFDPVTRAVAAAAGATGARLDHGPDLAAQSEPMTVVARTRPLGVSAAEALVRLDDAYDEKVRWVEGAAPRAATTRRTLGTISGQDHLVQVVPAALRDRTARTWGMRVGDVLELRQGSQATRRTTPTAVVLAGTFEPTDADDPAWAAEPRLLGVAKIPAADGGIIDQAALLAPLSSYAALADGLWRIPAGAPPEASPALTHTWRWALDPGRLTRADVAPLRALLVRLGSDPALWSDVPRRPAVVSGLSDLLDRYERDLAVTDVMASFVTAGGTALAVLVLALGALLGAERRRGQVRLLRVRGASTARVLGLVTGWTAGAAVPAALLAALATGLLVDGPVPGAAWVEVAAVAVLPGLVVLGATWVGVRRLGEVPDETRSPARAARRLVLELLVVALAVFALTTVRSRGADIVAGRADALAAVAPVLVALAAGVLAVRLLPWPLGVLARAAERRRGLVAFLGLGRAARTGADAAVPVVALVVGTALVALTATVGSSLGVQRDLAARLAVGADARVDAGRIDAPEVAALAARPGVRSAVPAYVETTGGIEVDGRQSLVTVLAVDPARYADLLRDTPLAFTPPAAVPGDGLPVVLSGGPAGPGPLGLVVRGTTLPAHRVATVPGLARVVAGRESVVALVPLDALVAALPTVQPNAVYLAADRDAQAALATDAHDDPTRLGGLVTGVTTVDGLVDQVAGGALASFVGATYLAASVVGGALTLLALLLLLAATRPARIQLVIRLRTLGLAPGTDRRLAWSEVMPVVVVGVLAGAVAGVAAPLAVGPALDLSAVTGAVTRLPLEPRPLAVVLAAAAVLALGALALLVDAAAARRGDLAQHLRRGDSA</sequence>
<evidence type="ECO:0000313" key="3">
    <source>
        <dbReference type="Proteomes" id="UP000233781"/>
    </source>
</evidence>
<protein>
    <submittedName>
        <fullName evidence="2">Putative ABC transport system permease protein</fullName>
    </submittedName>
</protein>
<feature type="transmembrane region" description="Helical" evidence="1">
    <location>
        <begin position="402"/>
        <end position="429"/>
    </location>
</feature>
<keyword evidence="1" id="KW-1133">Transmembrane helix</keyword>